<sequence length="460" mass="52937">MLLCSSFNIGESMTNIFSHGSARKHNLFLHHEPPTTRILIDLTTDKAADSVGRHKSLDADRQSRRQSVSSVRLDNDNDDIDSPSPIYHQFLREDTQNIAALTNFAPLEFECLWNSIRAHVADHWNVGRGRKSKQQPKDVLFMFLVVLKHCGKWDVVANVFRIKTGTFQKIILSFAEVVSPYLYEKYVVSAAGKFTMEALVLVGNTFRNYPSARYATDVTFQQSNMPTGQMKERRAYYSAKHHLHGYKVEVSVLPNGLALNCTAHYPGSEADIQIFRNNHEFHLQHLLKSSMETELADEGPLTTEHSDSWAVLADNGYQGLAADFRAITPFKKQPLRELTLEHVETKDRIAYDRGLVKNYFGRLCTLWAMCSDKYRWDEGNYDMFFFCACVALTNFHVRILPLRSEDGTNYHNYLKRLCVISHDASTKKLAVQRRYREKRHMRLRRMLVAHVDRPGSRSAR</sequence>
<feature type="domain" description="DDE Tnp4" evidence="4">
    <location>
        <begin position="224"/>
        <end position="394"/>
    </location>
</feature>
<accession>W2XH01</accession>
<dbReference type="EMBL" id="ANIX01001055">
    <property type="protein sequence ID" value="ETP21747.1"/>
    <property type="molecule type" value="Genomic_DNA"/>
</dbReference>
<gene>
    <name evidence="5" type="ORF">F441_04774</name>
</gene>
<comment type="caution">
    <text evidence="5">The sequence shown here is derived from an EMBL/GenBank/DDBJ whole genome shotgun (WGS) entry which is preliminary data.</text>
</comment>
<evidence type="ECO:0000259" key="4">
    <source>
        <dbReference type="Pfam" id="PF13359"/>
    </source>
</evidence>
<evidence type="ECO:0000256" key="3">
    <source>
        <dbReference type="SAM" id="MobiDB-lite"/>
    </source>
</evidence>
<name>W2XH01_PHYNI</name>
<comment type="cofactor">
    <cofactor evidence="1">
        <name>a divalent metal cation</name>
        <dbReference type="ChEBI" id="CHEBI:60240"/>
    </cofactor>
</comment>
<dbReference type="AlphaFoldDB" id="W2XH01"/>
<dbReference type="OrthoDB" id="125364at2759"/>
<dbReference type="Proteomes" id="UP000018958">
    <property type="component" value="Unassembled WGS sequence"/>
</dbReference>
<evidence type="ECO:0000256" key="1">
    <source>
        <dbReference type="ARBA" id="ARBA00001968"/>
    </source>
</evidence>
<keyword evidence="2" id="KW-0479">Metal-binding</keyword>
<evidence type="ECO:0000313" key="5">
    <source>
        <dbReference type="EMBL" id="ETP21747.1"/>
    </source>
</evidence>
<reference evidence="5 6" key="1">
    <citation type="submission" date="2013-11" db="EMBL/GenBank/DDBJ databases">
        <title>The Genome Sequence of Phytophthora parasitica CJ01A1.</title>
        <authorList>
            <consortium name="The Broad Institute Genomics Platform"/>
            <person name="Russ C."/>
            <person name="Tyler B."/>
            <person name="Panabieres F."/>
            <person name="Shan W."/>
            <person name="Tripathy S."/>
            <person name="Grunwald N."/>
            <person name="Machado M."/>
            <person name="Johnson C.S."/>
            <person name="Walker B."/>
            <person name="Young S.K."/>
            <person name="Zeng Q."/>
            <person name="Gargeya S."/>
            <person name="Fitzgerald M."/>
            <person name="Haas B."/>
            <person name="Abouelleil A."/>
            <person name="Allen A.W."/>
            <person name="Alvarado L."/>
            <person name="Arachchi H.M."/>
            <person name="Berlin A.M."/>
            <person name="Chapman S.B."/>
            <person name="Gainer-Dewar J."/>
            <person name="Goldberg J."/>
            <person name="Griggs A."/>
            <person name="Gujja S."/>
            <person name="Hansen M."/>
            <person name="Howarth C."/>
            <person name="Imamovic A."/>
            <person name="Ireland A."/>
            <person name="Larimer J."/>
            <person name="McCowan C."/>
            <person name="Murphy C."/>
            <person name="Pearson M."/>
            <person name="Poon T.W."/>
            <person name="Priest M."/>
            <person name="Roberts A."/>
            <person name="Saif S."/>
            <person name="Shea T."/>
            <person name="Sisk P."/>
            <person name="Sykes S."/>
            <person name="Wortman J."/>
            <person name="Nusbaum C."/>
            <person name="Birren B."/>
        </authorList>
    </citation>
    <scope>NUCLEOTIDE SEQUENCE [LARGE SCALE GENOMIC DNA]</scope>
    <source>
        <strain evidence="5 6">CJ01A1</strain>
    </source>
</reference>
<dbReference type="GO" id="GO:0046872">
    <property type="term" value="F:metal ion binding"/>
    <property type="evidence" value="ECO:0007669"/>
    <property type="project" value="UniProtKB-KW"/>
</dbReference>
<evidence type="ECO:0000313" key="6">
    <source>
        <dbReference type="Proteomes" id="UP000018958"/>
    </source>
</evidence>
<feature type="region of interest" description="Disordered" evidence="3">
    <location>
        <begin position="51"/>
        <end position="80"/>
    </location>
</feature>
<protein>
    <recommendedName>
        <fullName evidence="4">DDE Tnp4 domain-containing protein</fullName>
    </recommendedName>
</protein>
<feature type="compositionally biased region" description="Basic and acidic residues" evidence="3">
    <location>
        <begin position="51"/>
        <end position="63"/>
    </location>
</feature>
<evidence type="ECO:0000256" key="2">
    <source>
        <dbReference type="ARBA" id="ARBA00022723"/>
    </source>
</evidence>
<organism evidence="5 6">
    <name type="scientific">Phytophthora nicotianae CJ01A1</name>
    <dbReference type="NCBI Taxonomy" id="1317063"/>
    <lineage>
        <taxon>Eukaryota</taxon>
        <taxon>Sar</taxon>
        <taxon>Stramenopiles</taxon>
        <taxon>Oomycota</taxon>
        <taxon>Peronosporomycetes</taxon>
        <taxon>Peronosporales</taxon>
        <taxon>Peronosporaceae</taxon>
        <taxon>Phytophthora</taxon>
    </lineage>
</organism>
<dbReference type="Pfam" id="PF13359">
    <property type="entry name" value="DDE_Tnp_4"/>
    <property type="match status" value="1"/>
</dbReference>
<proteinExistence type="predicted"/>
<dbReference type="InterPro" id="IPR027806">
    <property type="entry name" value="HARBI1_dom"/>
</dbReference>